<feature type="transmembrane region" description="Helical" evidence="2">
    <location>
        <begin position="228"/>
        <end position="249"/>
    </location>
</feature>
<gene>
    <name evidence="4" type="ORF">B0I71DRAFT_127098</name>
    <name evidence="3" type="ORF">YALI1_B14645g</name>
</gene>
<proteinExistence type="predicted"/>
<dbReference type="InterPro" id="IPR016833">
    <property type="entry name" value="Put_Na-Bile_cotransptr"/>
</dbReference>
<feature type="region of interest" description="Disordered" evidence="1">
    <location>
        <begin position="411"/>
        <end position="466"/>
    </location>
</feature>
<feature type="compositionally biased region" description="Basic and acidic residues" evidence="1">
    <location>
        <begin position="452"/>
        <end position="466"/>
    </location>
</feature>
<evidence type="ECO:0000313" key="6">
    <source>
        <dbReference type="Proteomes" id="UP000256601"/>
    </source>
</evidence>
<evidence type="ECO:0000313" key="4">
    <source>
        <dbReference type="EMBL" id="RDW28642.1"/>
    </source>
</evidence>
<evidence type="ECO:0000256" key="2">
    <source>
        <dbReference type="SAM" id="Phobius"/>
    </source>
</evidence>
<dbReference type="InterPro" id="IPR038770">
    <property type="entry name" value="Na+/solute_symporter_sf"/>
</dbReference>
<reference evidence="4 6" key="2">
    <citation type="submission" date="2018-07" db="EMBL/GenBank/DDBJ databases">
        <title>Draft Genome Assemblies for Five Robust Yarrowia lipolytica Strains Exhibiting High Lipid Production and Pentose Sugar Utilization and Sugar Alcohol Secretion from Undetoxified Lignocellulosic Biomass Hydrolysates.</title>
        <authorList>
            <consortium name="DOE Joint Genome Institute"/>
            <person name="Walker C."/>
            <person name="Ryu S."/>
            <person name="Na H."/>
            <person name="Zane M."/>
            <person name="LaButti K."/>
            <person name="Lipzen A."/>
            <person name="Haridas S."/>
            <person name="Barry K."/>
            <person name="Grigoriev I.V."/>
            <person name="Quarterman J."/>
            <person name="Slininger P."/>
            <person name="Dien B."/>
            <person name="Trinh C.T."/>
        </authorList>
    </citation>
    <scope>NUCLEOTIDE SEQUENCE [LARGE SCALE GENOMIC DNA]</scope>
    <source>
        <strain evidence="4 6">YB392</strain>
    </source>
</reference>
<dbReference type="EMBL" id="KZ858951">
    <property type="protein sequence ID" value="RDW28642.1"/>
    <property type="molecule type" value="Genomic_DNA"/>
</dbReference>
<name>A0A1D8N7E8_YARLL</name>
<dbReference type="GO" id="GO:0005886">
    <property type="term" value="C:plasma membrane"/>
    <property type="evidence" value="ECO:0007669"/>
    <property type="project" value="TreeGrafter"/>
</dbReference>
<dbReference type="Gene3D" id="1.20.1530.20">
    <property type="match status" value="1"/>
</dbReference>
<feature type="transmembrane region" description="Helical" evidence="2">
    <location>
        <begin position="52"/>
        <end position="72"/>
    </location>
</feature>
<dbReference type="PANTHER" id="PTHR18640">
    <property type="entry name" value="SOLUTE CARRIER FAMILY 10 MEMBER 7"/>
    <property type="match status" value="1"/>
</dbReference>
<dbReference type="PANTHER" id="PTHR18640:SF5">
    <property type="entry name" value="SODIUM_BILE ACID COTRANSPORTER 7"/>
    <property type="match status" value="1"/>
</dbReference>
<feature type="compositionally biased region" description="Polar residues" evidence="1">
    <location>
        <begin position="427"/>
        <end position="443"/>
    </location>
</feature>
<keyword evidence="2" id="KW-0812">Transmembrane</keyword>
<keyword evidence="2" id="KW-0472">Membrane</keyword>
<feature type="transmembrane region" description="Helical" evidence="2">
    <location>
        <begin position="12"/>
        <end position="32"/>
    </location>
</feature>
<dbReference type="VEuPathDB" id="FungiDB:YALI1_B14645g"/>
<sequence length="466" mass="50747">MGKLVDKLMKVINFLISQWFIIGMGVAVAIAYAAPNYARSGGMIRSDITIEYLAVAAIFLISGLSMPSRTLLKELGNWRAHLITQGLSFLVTPALMFGFVKAIYAADDPRIDKYVLVGMIICGCTPTTVSSNVVMTRNAGGNDSLSLLEVTIGNVMGAFVSPALLQLYLSDSTGFGFGNPAKDSSMTELYRRVMKQLGLSLFVPLFVGQVVQNVFPTKTKWVVTKFKLAKLGTFCLLLLIWATFSTSFYDNAFESVPKATMIMVPFFNIGIYLLFTVICFACARSPIPRLLAPHPPTEVSSRPYKLLHRFISGFYFNKRNTVAIMLCGAAKTVALGVPLINAQYGSGSSLVGRVSIPLTLFQGEQILTAQLLVPIFKRWIGDEGKEPENEFDDITVNSKSSNDLEKAMPAITAAPVSSPPAGKDKSAVTSTAVDTNTTGTHTSDFIFESESNPDKIRQDEEVEAKM</sequence>
<dbReference type="EMBL" id="CP017554">
    <property type="protein sequence ID" value="AOW01529.1"/>
    <property type="molecule type" value="Genomic_DNA"/>
</dbReference>
<feature type="transmembrane region" description="Helical" evidence="2">
    <location>
        <begin position="84"/>
        <end position="104"/>
    </location>
</feature>
<feature type="transmembrane region" description="Helical" evidence="2">
    <location>
        <begin position="147"/>
        <end position="169"/>
    </location>
</feature>
<feature type="transmembrane region" description="Helical" evidence="2">
    <location>
        <begin position="261"/>
        <end position="283"/>
    </location>
</feature>
<dbReference type="eggNOG" id="KOG4821">
    <property type="taxonomic scope" value="Eukaryota"/>
</dbReference>
<accession>A0A1D8N7E8</accession>
<reference evidence="3 5" key="1">
    <citation type="journal article" date="2016" name="PLoS ONE">
        <title>Sequence Assembly of Yarrowia lipolytica Strain W29/CLIB89 Shows Transposable Element Diversity.</title>
        <authorList>
            <person name="Magnan C."/>
            <person name="Yu J."/>
            <person name="Chang I."/>
            <person name="Jahn E."/>
            <person name="Kanomata Y."/>
            <person name="Wu J."/>
            <person name="Zeller M."/>
            <person name="Oakes M."/>
            <person name="Baldi P."/>
            <person name="Sandmeyer S."/>
        </authorList>
    </citation>
    <scope>NUCLEOTIDE SEQUENCE [LARGE SCALE GENOMIC DNA]</scope>
    <source>
        <strain evidence="3">CLIB89</strain>
        <strain evidence="5">CLIB89(W29)</strain>
    </source>
</reference>
<dbReference type="KEGG" id="yli:2906878"/>
<dbReference type="AlphaFoldDB" id="A0A1D8N7E8"/>
<protein>
    <submittedName>
        <fullName evidence="4">SBF-like CPA transporter family-domain-containing protein</fullName>
    </submittedName>
</protein>
<feature type="transmembrane region" description="Helical" evidence="2">
    <location>
        <begin position="189"/>
        <end position="207"/>
    </location>
</feature>
<dbReference type="OMA" id="LPIMIYH"/>
<dbReference type="Proteomes" id="UP000182444">
    <property type="component" value="Chromosome 1B"/>
</dbReference>
<dbReference type="VEuPathDB" id="FungiDB:YALI0_B10956g"/>
<dbReference type="Proteomes" id="UP000256601">
    <property type="component" value="Unassembled WGS sequence"/>
</dbReference>
<keyword evidence="2" id="KW-1133">Transmembrane helix</keyword>
<organism evidence="3 5">
    <name type="scientific">Yarrowia lipolytica</name>
    <name type="common">Candida lipolytica</name>
    <dbReference type="NCBI Taxonomy" id="4952"/>
    <lineage>
        <taxon>Eukaryota</taxon>
        <taxon>Fungi</taxon>
        <taxon>Dikarya</taxon>
        <taxon>Ascomycota</taxon>
        <taxon>Saccharomycotina</taxon>
        <taxon>Dipodascomycetes</taxon>
        <taxon>Dipodascales</taxon>
        <taxon>Dipodascales incertae sedis</taxon>
        <taxon>Yarrowia</taxon>
    </lineage>
</organism>
<evidence type="ECO:0000313" key="5">
    <source>
        <dbReference type="Proteomes" id="UP000182444"/>
    </source>
</evidence>
<feature type="transmembrane region" description="Helical" evidence="2">
    <location>
        <begin position="116"/>
        <end position="135"/>
    </location>
</feature>
<evidence type="ECO:0000313" key="3">
    <source>
        <dbReference type="EMBL" id="AOW01529.1"/>
    </source>
</evidence>
<dbReference type="Pfam" id="PF13593">
    <property type="entry name" value="SBF_like"/>
    <property type="match status" value="1"/>
</dbReference>
<dbReference type="FunFam" id="1.20.1530.20:FF:000024">
    <property type="entry name" value="YMR034C-like protein"/>
    <property type="match status" value="1"/>
</dbReference>
<evidence type="ECO:0000256" key="1">
    <source>
        <dbReference type="SAM" id="MobiDB-lite"/>
    </source>
</evidence>
<dbReference type="GeneID" id="2906878"/>